<sequence>MAWLGRSSRPPRKSVGGHENSLRDAMRSRGGITIRPPAAPTDVEDNEPVPEKSTLDWLNLNAFAPKAIQGAIDRIRLSTVTGAGDAEVPKEAEGELLTSPRRMGNDQPTSSTDGYVRPARKSLSSALRARGGITRPSVAETEPDAPALDEPDEPAAATVDEADEAESLDSSAADVEAASAQPSADRTASAPLPLPVLHEEEEPVTLSVQSTERPENSAAESPAHSAAESPAHSAGAEHPEHSASGDAEQTGEEAADAGPEEVEEIPDRQDEPAELEAPSEEPERTQADSVQDTAQDPAPRCPSGPDDASKDSEEPRKPKDHQDSTWIPMPTPLMAATASARRAPPVVVAPQPEEAPKPEEASHEPAGKPLLAPEPHLRVQTRDVGKLKELREFWGNKSSKGFAGPGLTGSRLSKNEAQATLQRLLIAGGDFDEVRKLRKIIAELESA</sequence>
<feature type="compositionally biased region" description="Acidic residues" evidence="1">
    <location>
        <begin position="141"/>
        <end position="153"/>
    </location>
</feature>
<protein>
    <submittedName>
        <fullName evidence="2">RlmN protein</fullName>
    </submittedName>
</protein>
<feature type="region of interest" description="Disordered" evidence="1">
    <location>
        <begin position="1"/>
        <end position="51"/>
    </location>
</feature>
<feature type="compositionally biased region" description="Acidic residues" evidence="1">
    <location>
        <begin position="249"/>
        <end position="264"/>
    </location>
</feature>
<evidence type="ECO:0000256" key="1">
    <source>
        <dbReference type="SAM" id="MobiDB-lite"/>
    </source>
</evidence>
<feature type="compositionally biased region" description="Low complexity" evidence="1">
    <location>
        <begin position="217"/>
        <end position="234"/>
    </location>
</feature>
<dbReference type="EMBL" id="CAJNDS010001112">
    <property type="protein sequence ID" value="CAE7247767.1"/>
    <property type="molecule type" value="Genomic_DNA"/>
</dbReference>
<gene>
    <name evidence="2" type="primary">rlmN</name>
    <name evidence="2" type="ORF">SNAT2548_LOCUS11929</name>
</gene>
<proteinExistence type="predicted"/>
<feature type="compositionally biased region" description="Low complexity" evidence="1">
    <location>
        <begin position="168"/>
        <end position="180"/>
    </location>
</feature>
<evidence type="ECO:0000313" key="2">
    <source>
        <dbReference type="EMBL" id="CAE7247767.1"/>
    </source>
</evidence>
<dbReference type="OrthoDB" id="446298at2759"/>
<feature type="compositionally biased region" description="Basic and acidic residues" evidence="1">
    <location>
        <begin position="354"/>
        <end position="366"/>
    </location>
</feature>
<organism evidence="2 3">
    <name type="scientific">Symbiodinium natans</name>
    <dbReference type="NCBI Taxonomy" id="878477"/>
    <lineage>
        <taxon>Eukaryota</taxon>
        <taxon>Sar</taxon>
        <taxon>Alveolata</taxon>
        <taxon>Dinophyceae</taxon>
        <taxon>Suessiales</taxon>
        <taxon>Symbiodiniaceae</taxon>
        <taxon>Symbiodinium</taxon>
    </lineage>
</organism>
<feature type="compositionally biased region" description="Low complexity" evidence="1">
    <location>
        <begin position="335"/>
        <end position="352"/>
    </location>
</feature>
<evidence type="ECO:0000313" key="3">
    <source>
        <dbReference type="Proteomes" id="UP000604046"/>
    </source>
</evidence>
<feature type="compositionally biased region" description="Basic and acidic residues" evidence="1">
    <location>
        <begin position="307"/>
        <end position="323"/>
    </location>
</feature>
<keyword evidence="3" id="KW-1185">Reference proteome</keyword>
<dbReference type="AlphaFoldDB" id="A0A812LME7"/>
<accession>A0A812LME7</accession>
<dbReference type="Proteomes" id="UP000604046">
    <property type="component" value="Unassembled WGS sequence"/>
</dbReference>
<comment type="caution">
    <text evidence="2">The sequence shown here is derived from an EMBL/GenBank/DDBJ whole genome shotgun (WGS) entry which is preliminary data.</text>
</comment>
<name>A0A812LME7_9DINO</name>
<reference evidence="2" key="1">
    <citation type="submission" date="2021-02" db="EMBL/GenBank/DDBJ databases">
        <authorList>
            <person name="Dougan E. K."/>
            <person name="Rhodes N."/>
            <person name="Thang M."/>
            <person name="Chan C."/>
        </authorList>
    </citation>
    <scope>NUCLEOTIDE SEQUENCE</scope>
</reference>
<feature type="region of interest" description="Disordered" evidence="1">
    <location>
        <begin position="80"/>
        <end position="378"/>
    </location>
</feature>